<evidence type="ECO:0000313" key="3">
    <source>
        <dbReference type="Proteomes" id="UP000095751"/>
    </source>
</evidence>
<dbReference type="Proteomes" id="UP000095751">
    <property type="component" value="Unassembled WGS sequence"/>
</dbReference>
<sequence length="367" mass="40598">MGQCSTLPSEGRQSRRGGGADDSSSHRDHRSRKSSALQVQTQNGSRTGVSAGFSPIQHQQQQARSPVHQEMMADYEPMDMREDIPPPPDIATRTRCYRLNLDSNLYPHHSVFLGPYGDNPPPLTYSCSTDSAEIHTPLQVAINTAQIFRGITVSKDGTILSQNARATRSSRGSSSKTKRGEKSRQATKIDKAKDLVEETILTGKAPDSDEPANMQSIVVMGEYDDMKYLVRDGAKKLRDATEFPEDSLLKVNKGRDENSNSNIMAKEVSSPRKRGSMSGQRNSGMHTPNKSRQFSPSTGAPPKLKSHPRDRLGSTRKESSTPTSRRESRDTSSGSSGRQNEGDWGNTLPVSFSRGFQNIWNYKYSCW</sequence>
<feature type="compositionally biased region" description="Basic and acidic residues" evidence="1">
    <location>
        <begin position="307"/>
        <end position="330"/>
    </location>
</feature>
<dbReference type="InParanoid" id="A0A1E7F6N6"/>
<feature type="compositionally biased region" description="Polar residues" evidence="1">
    <location>
        <begin position="37"/>
        <end position="48"/>
    </location>
</feature>
<feature type="region of interest" description="Disordered" evidence="1">
    <location>
        <begin position="1"/>
        <end position="67"/>
    </location>
</feature>
<dbReference type="OrthoDB" id="45411at2759"/>
<feature type="compositionally biased region" description="Basic and acidic residues" evidence="1">
    <location>
        <begin position="178"/>
        <end position="194"/>
    </location>
</feature>
<name>A0A1E7F6N6_9STRA</name>
<feature type="compositionally biased region" description="Low complexity" evidence="1">
    <location>
        <begin position="164"/>
        <end position="175"/>
    </location>
</feature>
<evidence type="ECO:0000256" key="1">
    <source>
        <dbReference type="SAM" id="MobiDB-lite"/>
    </source>
</evidence>
<accession>A0A1E7F6N6</accession>
<evidence type="ECO:0000313" key="2">
    <source>
        <dbReference type="EMBL" id="OEU13789.1"/>
    </source>
</evidence>
<proteinExistence type="predicted"/>
<organism evidence="2 3">
    <name type="scientific">Fragilariopsis cylindrus CCMP1102</name>
    <dbReference type="NCBI Taxonomy" id="635003"/>
    <lineage>
        <taxon>Eukaryota</taxon>
        <taxon>Sar</taxon>
        <taxon>Stramenopiles</taxon>
        <taxon>Ochrophyta</taxon>
        <taxon>Bacillariophyta</taxon>
        <taxon>Bacillariophyceae</taxon>
        <taxon>Bacillariophycidae</taxon>
        <taxon>Bacillariales</taxon>
        <taxon>Bacillariaceae</taxon>
        <taxon>Fragilariopsis</taxon>
    </lineage>
</organism>
<feature type="compositionally biased region" description="Polar residues" evidence="1">
    <location>
        <begin position="277"/>
        <end position="298"/>
    </location>
</feature>
<dbReference type="AlphaFoldDB" id="A0A1E7F6N6"/>
<keyword evidence="3" id="KW-1185">Reference proteome</keyword>
<dbReference type="KEGG" id="fcy:FRACYDRAFT_276154"/>
<gene>
    <name evidence="2" type="ORF">FRACYDRAFT_276154</name>
</gene>
<reference evidence="2 3" key="1">
    <citation type="submission" date="2016-09" db="EMBL/GenBank/DDBJ databases">
        <title>Extensive genetic diversity and differential bi-allelic expression allows diatom success in the polar Southern Ocean.</title>
        <authorList>
            <consortium name="DOE Joint Genome Institute"/>
            <person name="Mock T."/>
            <person name="Otillar R.P."/>
            <person name="Strauss J."/>
            <person name="Dupont C."/>
            <person name="Frickenhaus S."/>
            <person name="Maumus F."/>
            <person name="Mcmullan M."/>
            <person name="Sanges R."/>
            <person name="Schmutz J."/>
            <person name="Toseland A."/>
            <person name="Valas R."/>
            <person name="Veluchamy A."/>
            <person name="Ward B.J."/>
            <person name="Allen A."/>
            <person name="Barry K."/>
            <person name="Falciatore A."/>
            <person name="Ferrante M."/>
            <person name="Fortunato A.E."/>
            <person name="Gloeckner G."/>
            <person name="Gruber A."/>
            <person name="Hipkin R."/>
            <person name="Janech M."/>
            <person name="Kroth P."/>
            <person name="Leese F."/>
            <person name="Lindquist E."/>
            <person name="Lyon B.R."/>
            <person name="Martin J."/>
            <person name="Mayer C."/>
            <person name="Parker M."/>
            <person name="Quesneville H."/>
            <person name="Raymond J."/>
            <person name="Uhlig C."/>
            <person name="Valentin K.U."/>
            <person name="Worden A.Z."/>
            <person name="Armbrust E.V."/>
            <person name="Bowler C."/>
            <person name="Green B."/>
            <person name="Moulton V."/>
            <person name="Van Oosterhout C."/>
            <person name="Grigoriev I."/>
        </authorList>
    </citation>
    <scope>NUCLEOTIDE SEQUENCE [LARGE SCALE GENOMIC DNA]</scope>
    <source>
        <strain evidence="2 3">CCMP1102</strain>
    </source>
</reference>
<dbReference type="EMBL" id="KV784361">
    <property type="protein sequence ID" value="OEU13789.1"/>
    <property type="molecule type" value="Genomic_DNA"/>
</dbReference>
<feature type="region of interest" description="Disordered" evidence="1">
    <location>
        <begin position="248"/>
        <end position="350"/>
    </location>
</feature>
<feature type="region of interest" description="Disordered" evidence="1">
    <location>
        <begin position="162"/>
        <end position="194"/>
    </location>
</feature>
<protein>
    <submittedName>
        <fullName evidence="2">Uncharacterized protein</fullName>
    </submittedName>
</protein>